<dbReference type="InterPro" id="IPR000674">
    <property type="entry name" value="Ald_Oxase/Xan_DH_a/b"/>
</dbReference>
<dbReference type="SMART" id="SM01008">
    <property type="entry name" value="Ald_Xan_dh_C"/>
    <property type="match status" value="1"/>
</dbReference>
<evidence type="ECO:0000313" key="4">
    <source>
        <dbReference type="EMBL" id="SVC37931.1"/>
    </source>
</evidence>
<dbReference type="Gene3D" id="3.30.365.10">
    <property type="entry name" value="Aldehyde oxidase/xanthine dehydrogenase, molybdopterin binding domain"/>
    <property type="match status" value="1"/>
</dbReference>
<accession>A0A382LSP5</accession>
<evidence type="ECO:0000259" key="3">
    <source>
        <dbReference type="SMART" id="SM01008"/>
    </source>
</evidence>
<evidence type="ECO:0000256" key="1">
    <source>
        <dbReference type="ARBA" id="ARBA00022505"/>
    </source>
</evidence>
<dbReference type="SUPFAM" id="SSF56003">
    <property type="entry name" value="Molybdenum cofactor-binding domain"/>
    <property type="match status" value="1"/>
</dbReference>
<dbReference type="Pfam" id="PF01315">
    <property type="entry name" value="Ald_Xan_dh_C"/>
    <property type="match status" value="1"/>
</dbReference>
<dbReference type="InterPro" id="IPR008274">
    <property type="entry name" value="AldOxase/xan_DH_MoCoBD1"/>
</dbReference>
<name>A0A382LSP5_9ZZZZ</name>
<dbReference type="InterPro" id="IPR037165">
    <property type="entry name" value="AldOxase/xan_DH_Mopterin-bd_sf"/>
</dbReference>
<dbReference type="EMBL" id="UINC01088045">
    <property type="protein sequence ID" value="SVC37931.1"/>
    <property type="molecule type" value="Genomic_DNA"/>
</dbReference>
<keyword evidence="2" id="KW-0560">Oxidoreductase</keyword>
<evidence type="ECO:0000256" key="2">
    <source>
        <dbReference type="ARBA" id="ARBA00023002"/>
    </source>
</evidence>
<dbReference type="SUPFAM" id="SSF54665">
    <property type="entry name" value="CO dehydrogenase molybdoprotein N-domain-like"/>
    <property type="match status" value="1"/>
</dbReference>
<gene>
    <name evidence="4" type="ORF">METZ01_LOCUS290785</name>
</gene>
<dbReference type="PANTHER" id="PTHR11908">
    <property type="entry name" value="XANTHINE DEHYDROGENASE"/>
    <property type="match status" value="1"/>
</dbReference>
<dbReference type="InterPro" id="IPR036856">
    <property type="entry name" value="Ald_Oxase/Xan_DH_a/b_sf"/>
</dbReference>
<proteinExistence type="predicted"/>
<reference evidence="4" key="1">
    <citation type="submission" date="2018-05" db="EMBL/GenBank/DDBJ databases">
        <authorList>
            <person name="Lanie J.A."/>
            <person name="Ng W.-L."/>
            <person name="Kazmierczak K.M."/>
            <person name="Andrzejewski T.M."/>
            <person name="Davidsen T.M."/>
            <person name="Wayne K.J."/>
            <person name="Tettelin H."/>
            <person name="Glass J.I."/>
            <person name="Rusch D."/>
            <person name="Podicherti R."/>
            <person name="Tsui H.-C.T."/>
            <person name="Winkler M.E."/>
        </authorList>
    </citation>
    <scope>NUCLEOTIDE SEQUENCE</scope>
</reference>
<sequence length="227" mass="24547">MTTADYERNMILSNVDYKVLGTRPVRHDGADKVTGRAIYGADFDASGLLHGKILRSPHAHAKIVSIDTSKAEALEGVKAVATAADFPQTDDKKWVRDNILASDKVLYAGHAIAGVAAASPHVAEEALALIEVKYEVLEPVLTTQEAMADGAPILHEGLTTKELGEDSGVVSNTADHFQHVKGDVTKGFEDADVIVEREYNTAMVHQGYIEPHNGTALWNTDGRLHVW</sequence>
<organism evidence="4">
    <name type="scientific">marine metagenome</name>
    <dbReference type="NCBI Taxonomy" id="408172"/>
    <lineage>
        <taxon>unclassified sequences</taxon>
        <taxon>metagenomes</taxon>
        <taxon>ecological metagenomes</taxon>
    </lineage>
</organism>
<dbReference type="GO" id="GO:0016491">
    <property type="term" value="F:oxidoreductase activity"/>
    <property type="evidence" value="ECO:0007669"/>
    <property type="project" value="UniProtKB-KW"/>
</dbReference>
<dbReference type="GO" id="GO:0005506">
    <property type="term" value="F:iron ion binding"/>
    <property type="evidence" value="ECO:0007669"/>
    <property type="project" value="InterPro"/>
</dbReference>
<dbReference type="Pfam" id="PF02738">
    <property type="entry name" value="MoCoBD_1"/>
    <property type="match status" value="1"/>
</dbReference>
<protein>
    <recommendedName>
        <fullName evidence="3">Aldehyde oxidase/xanthine dehydrogenase a/b hammerhead domain-containing protein</fullName>
    </recommendedName>
</protein>
<keyword evidence="1" id="KW-0500">Molybdenum</keyword>
<feature type="non-terminal residue" evidence="4">
    <location>
        <position position="227"/>
    </location>
</feature>
<feature type="domain" description="Aldehyde oxidase/xanthine dehydrogenase a/b hammerhead" evidence="3">
    <location>
        <begin position="34"/>
        <end position="138"/>
    </location>
</feature>
<dbReference type="AlphaFoldDB" id="A0A382LSP5"/>
<dbReference type="PANTHER" id="PTHR11908:SF132">
    <property type="entry name" value="ALDEHYDE OXIDASE 1-RELATED"/>
    <property type="match status" value="1"/>
</dbReference>
<dbReference type="InterPro" id="IPR016208">
    <property type="entry name" value="Ald_Oxase/xanthine_DH-like"/>
</dbReference>
<dbReference type="Gene3D" id="3.90.1170.50">
    <property type="entry name" value="Aldehyde oxidase/xanthine dehydrogenase, a/b hammerhead"/>
    <property type="match status" value="1"/>
</dbReference>